<protein>
    <submittedName>
        <fullName evidence="5">FAD-binding oxidoreductase</fullName>
    </submittedName>
</protein>
<dbReference type="SUPFAM" id="SSF55103">
    <property type="entry name" value="FAD-linked oxidases, C-terminal domain"/>
    <property type="match status" value="1"/>
</dbReference>
<dbReference type="Gene3D" id="3.30.43.10">
    <property type="entry name" value="Uridine Diphospho-n-acetylenolpyruvylglucosamine Reductase, domain 2"/>
    <property type="match status" value="1"/>
</dbReference>
<dbReference type="InterPro" id="IPR016167">
    <property type="entry name" value="FAD-bd_PCMH_sub1"/>
</dbReference>
<evidence type="ECO:0000313" key="6">
    <source>
        <dbReference type="Proteomes" id="UP001298424"/>
    </source>
</evidence>
<gene>
    <name evidence="5" type="ORF">MB824_05220</name>
</gene>
<dbReference type="Gene3D" id="3.30.70.2190">
    <property type="match status" value="1"/>
</dbReference>
<evidence type="ECO:0000256" key="1">
    <source>
        <dbReference type="ARBA" id="ARBA00008000"/>
    </source>
</evidence>
<evidence type="ECO:0000256" key="3">
    <source>
        <dbReference type="ARBA" id="ARBA00022827"/>
    </source>
</evidence>
<dbReference type="SUPFAM" id="SSF56176">
    <property type="entry name" value="FAD-binding/transporter-associated domain-like"/>
    <property type="match status" value="1"/>
</dbReference>
<dbReference type="Gene3D" id="3.30.70.2740">
    <property type="match status" value="1"/>
</dbReference>
<name>A0ABS9NM80_9NEIS</name>
<dbReference type="InterPro" id="IPR016171">
    <property type="entry name" value="Vanillyl_alc_oxidase_C-sub2"/>
</dbReference>
<keyword evidence="3" id="KW-0274">FAD</keyword>
<feature type="domain" description="FAD-binding PCMH-type" evidence="4">
    <location>
        <begin position="33"/>
        <end position="212"/>
    </location>
</feature>
<organism evidence="5 6">
    <name type="scientific">Kingella pumchi</name>
    <dbReference type="NCBI Taxonomy" id="2779506"/>
    <lineage>
        <taxon>Bacteria</taxon>
        <taxon>Pseudomonadati</taxon>
        <taxon>Pseudomonadota</taxon>
        <taxon>Betaproteobacteria</taxon>
        <taxon>Neisseriales</taxon>
        <taxon>Neisseriaceae</taxon>
        <taxon>Kingella</taxon>
    </lineage>
</organism>
<dbReference type="InterPro" id="IPR016169">
    <property type="entry name" value="FAD-bd_PCMH_sub2"/>
</dbReference>
<dbReference type="Gene3D" id="1.10.45.10">
    <property type="entry name" value="Vanillyl-alcohol Oxidase, Chain A, domain 4"/>
    <property type="match status" value="1"/>
</dbReference>
<dbReference type="Gene3D" id="3.30.465.10">
    <property type="match status" value="1"/>
</dbReference>
<proteinExistence type="inferred from homology"/>
<dbReference type="InterPro" id="IPR006094">
    <property type="entry name" value="Oxid_FAD_bind_N"/>
</dbReference>
<dbReference type="InterPro" id="IPR036318">
    <property type="entry name" value="FAD-bd_PCMH-like_sf"/>
</dbReference>
<keyword evidence="6" id="KW-1185">Reference proteome</keyword>
<dbReference type="PROSITE" id="PS51387">
    <property type="entry name" value="FAD_PCMH"/>
    <property type="match status" value="1"/>
</dbReference>
<sequence length="457" mass="49249">MSPNTLRAELRAILGENEIAADPTPYQTDQRRRYFSPDTVVALPASVAAVQALVRFCRERGITLTPQGGNTGLVGGSCADGGVILNLSRINRIRRIDLADNAVTVEAGCVLDTLRAAVRDAGRFFPLSLASGGSCQIGGNIACNAGGLNVLRYGTMRDLVLGLEVVLPDGSLVSQLAPLHKNTTGYDLKQLFIGSEGTLGVITAATLKLFALPQSDATAWVGTAGIGDAVRLLALVRDRFGERLSSFELVSRYALELSASFSSLKAPADADWHVLIELTDSLPQQDLGVLLAEVLLENGFDNAVLAQSEQERRELWTLRENISSAQRSLGASIKHDIALPIARVPEFADACGRELAERFAGIKIVLFGHLGDGSLHYNTFLPGHLDNSVYEAEAAINETVYRHVLALDGTIAAEHGIGSLKKHWLPQVRSAEEMALMRAIKQHLDPQNLFNPDKIFI</sequence>
<reference evidence="5 6" key="1">
    <citation type="submission" date="2022-02" db="EMBL/GenBank/DDBJ databases">
        <title>Genome sequence data of Kingella unionensis sp. nov. strain CICC 24913 (CCUG 75125).</title>
        <authorList>
            <person name="Xiao M."/>
        </authorList>
    </citation>
    <scope>NUCLEOTIDE SEQUENCE [LARGE SCALE GENOMIC DNA]</scope>
    <source>
        <strain evidence="5 6">CICC 24913</strain>
    </source>
</reference>
<evidence type="ECO:0000313" key="5">
    <source>
        <dbReference type="EMBL" id="MCG6503892.1"/>
    </source>
</evidence>
<accession>A0ABS9NM80</accession>
<dbReference type="PANTHER" id="PTHR43716:SF2">
    <property type="entry name" value="BLL6224 PROTEIN"/>
    <property type="match status" value="1"/>
</dbReference>
<dbReference type="Pfam" id="PF02913">
    <property type="entry name" value="FAD-oxidase_C"/>
    <property type="match status" value="1"/>
</dbReference>
<dbReference type="InterPro" id="IPR016164">
    <property type="entry name" value="FAD-linked_Oxase-like_C"/>
</dbReference>
<comment type="similarity">
    <text evidence="1">Belongs to the FAD-binding oxidoreductase/transferase type 4 family.</text>
</comment>
<comment type="caution">
    <text evidence="5">The sequence shown here is derived from an EMBL/GenBank/DDBJ whole genome shotgun (WGS) entry which is preliminary data.</text>
</comment>
<evidence type="ECO:0000259" key="4">
    <source>
        <dbReference type="PROSITE" id="PS51387"/>
    </source>
</evidence>
<dbReference type="Proteomes" id="UP001298424">
    <property type="component" value="Unassembled WGS sequence"/>
</dbReference>
<dbReference type="RefSeq" id="WP_238746534.1">
    <property type="nucleotide sequence ID" value="NZ_JAKOOW010000022.1"/>
</dbReference>
<keyword evidence="2" id="KW-0285">Flavoprotein</keyword>
<evidence type="ECO:0000256" key="2">
    <source>
        <dbReference type="ARBA" id="ARBA00022630"/>
    </source>
</evidence>
<dbReference type="InterPro" id="IPR051264">
    <property type="entry name" value="FAD-oxidored/transferase_4"/>
</dbReference>
<dbReference type="Pfam" id="PF01565">
    <property type="entry name" value="FAD_binding_4"/>
    <property type="match status" value="1"/>
</dbReference>
<dbReference type="PANTHER" id="PTHR43716">
    <property type="entry name" value="D-2-HYDROXYGLUTARATE DEHYDROGENASE, MITOCHONDRIAL"/>
    <property type="match status" value="1"/>
</dbReference>
<dbReference type="EMBL" id="JAKOOW010000022">
    <property type="protein sequence ID" value="MCG6503892.1"/>
    <property type="molecule type" value="Genomic_DNA"/>
</dbReference>
<dbReference type="InterPro" id="IPR004113">
    <property type="entry name" value="FAD-bd_oxidored_4_C"/>
</dbReference>
<dbReference type="InterPro" id="IPR016166">
    <property type="entry name" value="FAD-bd_PCMH"/>
</dbReference>